<keyword evidence="2" id="KW-0472">Membrane</keyword>
<proteinExistence type="predicted"/>
<dbReference type="Proteomes" id="UP000265631">
    <property type="component" value="Unassembled WGS sequence"/>
</dbReference>
<feature type="transmembrane region" description="Helical" evidence="2">
    <location>
        <begin position="294"/>
        <end position="312"/>
    </location>
</feature>
<feature type="transmembrane region" description="Helical" evidence="2">
    <location>
        <begin position="332"/>
        <end position="352"/>
    </location>
</feature>
<protein>
    <submittedName>
        <fullName evidence="3">Uncharacterized protein</fullName>
    </submittedName>
</protein>
<keyword evidence="2" id="KW-0812">Transmembrane</keyword>
<reference evidence="3 4" key="1">
    <citation type="journal article" date="2018" name="PLoS Pathog.">
        <title>Evolution of structural diversity of trichothecenes, a family of toxins produced by plant pathogenic and entomopathogenic fungi.</title>
        <authorList>
            <person name="Proctor R.H."/>
            <person name="McCormick S.P."/>
            <person name="Kim H.S."/>
            <person name="Cardoza R.E."/>
            <person name="Stanley A.M."/>
            <person name="Lindo L."/>
            <person name="Kelly A."/>
            <person name="Brown D.W."/>
            <person name="Lee T."/>
            <person name="Vaughan M.M."/>
            <person name="Alexander N.J."/>
            <person name="Busman M."/>
            <person name="Gutierrez S."/>
        </authorList>
    </citation>
    <scope>NUCLEOTIDE SEQUENCE [LARGE SCALE GENOMIC DNA]</scope>
    <source>
        <strain evidence="3 4">NRRL 13405</strain>
    </source>
</reference>
<feature type="region of interest" description="Disordered" evidence="1">
    <location>
        <begin position="185"/>
        <end position="242"/>
    </location>
</feature>
<keyword evidence="2" id="KW-1133">Transmembrane helix</keyword>
<feature type="transmembrane region" description="Helical" evidence="2">
    <location>
        <begin position="255"/>
        <end position="274"/>
    </location>
</feature>
<evidence type="ECO:0000256" key="1">
    <source>
        <dbReference type="SAM" id="MobiDB-lite"/>
    </source>
</evidence>
<feature type="compositionally biased region" description="Polar residues" evidence="1">
    <location>
        <begin position="188"/>
        <end position="199"/>
    </location>
</feature>
<evidence type="ECO:0000313" key="4">
    <source>
        <dbReference type="Proteomes" id="UP000265631"/>
    </source>
</evidence>
<dbReference type="AlphaFoldDB" id="A0A395MV74"/>
<accession>A0A395MV74</accession>
<feature type="compositionally biased region" description="Basic residues" evidence="1">
    <location>
        <begin position="230"/>
        <end position="242"/>
    </location>
</feature>
<sequence>MREKHSSLADVDPVVVLKVIGSMQGYGMRDGRREITELCISVAFPLLILQCRSLINLLASLATPDDHRGAGSVYLDSTYSFVLNRLEEFFDWRLGSTWNMIFNHWKSKAKDGDWIDTKANDLRYNLAQISPMLLSVKEAFTEIDKIAGTNLCQITSERNTEKTFNMFEAGISECTAKAQELRIEQAHTSRPQSWTSGSSPPLGGIVQRTSFGRGRTGAADPAEEDTTSKPQRRWHRSHKKVKISAERPEDHWTRLFNLVKSPVVLILIAAMPLAVYSTMLCEMPGSIPALDSNFYSTLSQCVSSFAGLYVIIKPILRSDGGDGIQTSFPKVFYTMLGMSLLTSIASAAGYAWSPPASIPLAYVSGLTLNIATLLIIQDSGNQIKEGYEKNRYLESEVHDLEVELAAHRGQY</sequence>
<name>A0A395MV74_9HYPO</name>
<gene>
    <name evidence="3" type="ORF">FIE12Z_3985</name>
</gene>
<feature type="transmembrane region" description="Helical" evidence="2">
    <location>
        <begin position="358"/>
        <end position="376"/>
    </location>
</feature>
<comment type="caution">
    <text evidence="3">The sequence shown here is derived from an EMBL/GenBank/DDBJ whole genome shotgun (WGS) entry which is preliminary data.</text>
</comment>
<organism evidence="3 4">
    <name type="scientific">Fusarium flagelliforme</name>
    <dbReference type="NCBI Taxonomy" id="2675880"/>
    <lineage>
        <taxon>Eukaryota</taxon>
        <taxon>Fungi</taxon>
        <taxon>Dikarya</taxon>
        <taxon>Ascomycota</taxon>
        <taxon>Pezizomycotina</taxon>
        <taxon>Sordariomycetes</taxon>
        <taxon>Hypocreomycetidae</taxon>
        <taxon>Hypocreales</taxon>
        <taxon>Nectriaceae</taxon>
        <taxon>Fusarium</taxon>
        <taxon>Fusarium incarnatum-equiseti species complex</taxon>
    </lineage>
</organism>
<dbReference type="EMBL" id="PXXK01000092">
    <property type="protein sequence ID" value="RFN51782.1"/>
    <property type="molecule type" value="Genomic_DNA"/>
</dbReference>
<evidence type="ECO:0000256" key="2">
    <source>
        <dbReference type="SAM" id="Phobius"/>
    </source>
</evidence>
<evidence type="ECO:0000313" key="3">
    <source>
        <dbReference type="EMBL" id="RFN51782.1"/>
    </source>
</evidence>
<keyword evidence="4" id="KW-1185">Reference proteome</keyword>